<dbReference type="EMBL" id="NJGG01000001">
    <property type="protein sequence ID" value="OXL16398.1"/>
    <property type="molecule type" value="Genomic_DNA"/>
</dbReference>
<evidence type="ECO:0000256" key="2">
    <source>
        <dbReference type="ARBA" id="ARBA00022692"/>
    </source>
</evidence>
<keyword evidence="8" id="KW-1185">Reference proteome</keyword>
<comment type="caution">
    <text evidence="7">The sequence shown here is derived from an EMBL/GenBank/DDBJ whole genome shotgun (WGS) entry which is preliminary data.</text>
</comment>
<dbReference type="GO" id="GO:0005886">
    <property type="term" value="C:plasma membrane"/>
    <property type="evidence" value="ECO:0007669"/>
    <property type="project" value="InterPro"/>
</dbReference>
<reference evidence="7 8" key="1">
    <citation type="submission" date="2017-06" db="EMBL/GenBank/DDBJ databases">
        <title>Reclassification of a Polynucleobacter cosmopolitanus strain isolated from tropical Lake Victoria as Polynucleobacter victoriensis comb. nov.</title>
        <authorList>
            <person name="Hahn M.W."/>
        </authorList>
    </citation>
    <scope>NUCLEOTIDE SEQUENCE [LARGE SCALE GENOMIC DNA]</scope>
    <source>
        <strain evidence="7 8">MWH-MoIso2</strain>
    </source>
</reference>
<proteinExistence type="predicted"/>
<sequence>MTAFLNAAFRALRIIGRILIFIFLVLLALGNTHQVNFHLIPGINWDIPLILVLFIAFIAGILLTLLSGLTIRRSQQDRR</sequence>
<dbReference type="RefSeq" id="WP_089515424.1">
    <property type="nucleotide sequence ID" value="NZ_NJGG01000001.1"/>
</dbReference>
<keyword evidence="3 5" id="KW-1133">Transmembrane helix</keyword>
<feature type="transmembrane region" description="Helical" evidence="5">
    <location>
        <begin position="12"/>
        <end position="29"/>
    </location>
</feature>
<gene>
    <name evidence="7" type="ORF">AOC33_04875</name>
</gene>
<evidence type="ECO:0000256" key="5">
    <source>
        <dbReference type="SAM" id="Phobius"/>
    </source>
</evidence>
<keyword evidence="2 5" id="KW-0812">Transmembrane</keyword>
<dbReference type="InterPro" id="IPR010445">
    <property type="entry name" value="LapA_dom"/>
</dbReference>
<evidence type="ECO:0000259" key="6">
    <source>
        <dbReference type="Pfam" id="PF06305"/>
    </source>
</evidence>
<dbReference type="Proteomes" id="UP000215188">
    <property type="component" value="Unassembled WGS sequence"/>
</dbReference>
<evidence type="ECO:0000313" key="7">
    <source>
        <dbReference type="EMBL" id="OXL16398.1"/>
    </source>
</evidence>
<evidence type="ECO:0000256" key="4">
    <source>
        <dbReference type="ARBA" id="ARBA00023136"/>
    </source>
</evidence>
<organism evidence="7 8">
    <name type="scientific">Polynucleobacter cosmopolitanus</name>
    <dbReference type="NCBI Taxonomy" id="351345"/>
    <lineage>
        <taxon>Bacteria</taxon>
        <taxon>Pseudomonadati</taxon>
        <taxon>Pseudomonadota</taxon>
        <taxon>Betaproteobacteria</taxon>
        <taxon>Burkholderiales</taxon>
        <taxon>Burkholderiaceae</taxon>
        <taxon>Polynucleobacter</taxon>
    </lineage>
</organism>
<keyword evidence="4 5" id="KW-0472">Membrane</keyword>
<feature type="transmembrane region" description="Helical" evidence="5">
    <location>
        <begin position="49"/>
        <end position="71"/>
    </location>
</feature>
<feature type="domain" description="Lipopolysaccharide assembly protein A" evidence="6">
    <location>
        <begin position="31"/>
        <end position="71"/>
    </location>
</feature>
<evidence type="ECO:0000313" key="8">
    <source>
        <dbReference type="Proteomes" id="UP000215188"/>
    </source>
</evidence>
<evidence type="ECO:0000256" key="1">
    <source>
        <dbReference type="ARBA" id="ARBA00022475"/>
    </source>
</evidence>
<dbReference type="Pfam" id="PF06305">
    <property type="entry name" value="LapA_dom"/>
    <property type="match status" value="1"/>
</dbReference>
<keyword evidence="1" id="KW-1003">Cell membrane</keyword>
<dbReference type="AlphaFoldDB" id="A0A229FXV2"/>
<accession>A0A229FXV2</accession>
<name>A0A229FXV2_9BURK</name>
<protein>
    <recommendedName>
        <fullName evidence="6">Lipopolysaccharide assembly protein A domain-containing protein</fullName>
    </recommendedName>
</protein>
<evidence type="ECO:0000256" key="3">
    <source>
        <dbReference type="ARBA" id="ARBA00022989"/>
    </source>
</evidence>